<name>A0A1E1KD14_9HELO</name>
<dbReference type="GO" id="GO:0005739">
    <property type="term" value="C:mitochondrion"/>
    <property type="evidence" value="ECO:0007669"/>
    <property type="project" value="TreeGrafter"/>
</dbReference>
<evidence type="ECO:0008006" key="3">
    <source>
        <dbReference type="Google" id="ProtNLM"/>
    </source>
</evidence>
<dbReference type="InParanoid" id="A0A1E1KD14"/>
<dbReference type="AlphaFoldDB" id="A0A1E1KD14"/>
<keyword evidence="2" id="KW-1185">Reference proteome</keyword>
<organism evidence="1 2">
    <name type="scientific">Rhynchosporium graminicola</name>
    <dbReference type="NCBI Taxonomy" id="2792576"/>
    <lineage>
        <taxon>Eukaryota</taxon>
        <taxon>Fungi</taxon>
        <taxon>Dikarya</taxon>
        <taxon>Ascomycota</taxon>
        <taxon>Pezizomycotina</taxon>
        <taxon>Leotiomycetes</taxon>
        <taxon>Helotiales</taxon>
        <taxon>Ploettnerulaceae</taxon>
        <taxon>Rhynchosporium</taxon>
    </lineage>
</organism>
<comment type="caution">
    <text evidence="1">The sequence shown here is derived from an EMBL/GenBank/DDBJ whole genome shotgun (WGS) entry which is preliminary data.</text>
</comment>
<proteinExistence type="predicted"/>
<reference evidence="2" key="1">
    <citation type="submission" date="2016-03" db="EMBL/GenBank/DDBJ databases">
        <authorList>
            <person name="Ploux O."/>
        </authorList>
    </citation>
    <scope>NUCLEOTIDE SEQUENCE [LARGE SCALE GENOMIC DNA]</scope>
    <source>
        <strain evidence="2">UK7</strain>
    </source>
</reference>
<protein>
    <recommendedName>
        <fullName evidence="3">Aminoglycoside phosphotransferase domain-containing protein</fullName>
    </recommendedName>
</protein>
<dbReference type="PANTHER" id="PTHR36091">
    <property type="entry name" value="ALTERED INHERITANCE OF MITOCHONDRIA PROTEIN 9, MITOCHONDRIAL"/>
    <property type="match status" value="1"/>
</dbReference>
<dbReference type="STRING" id="914237.A0A1E1KD14"/>
<dbReference type="PANTHER" id="PTHR36091:SF1">
    <property type="entry name" value="ALTERED INHERITANCE OF MITOCHONDRIA PROTEIN 9, MITOCHONDRIAL"/>
    <property type="match status" value="1"/>
</dbReference>
<dbReference type="Proteomes" id="UP000178129">
    <property type="component" value="Unassembled WGS sequence"/>
</dbReference>
<gene>
    <name evidence="1" type="ORF">RCO7_06641</name>
</gene>
<evidence type="ECO:0000313" key="2">
    <source>
        <dbReference type="Proteomes" id="UP000178129"/>
    </source>
</evidence>
<evidence type="ECO:0000313" key="1">
    <source>
        <dbReference type="EMBL" id="CZS94624.1"/>
    </source>
</evidence>
<dbReference type="InterPro" id="IPR051035">
    <property type="entry name" value="Mito_inheritance_9"/>
</dbReference>
<accession>A0A1E1KD14</accession>
<dbReference type="EMBL" id="FJUW01000009">
    <property type="protein sequence ID" value="CZS94624.1"/>
    <property type="molecule type" value="Genomic_DNA"/>
</dbReference>
<sequence length="371" mass="41689">MYVPVQTNTSIPIPEIVGWSDDASNAIGSEYIIMEHAAGVQLHHKWPTVGGDQQVRCIDAIYQKVKEMVDIKFPAYGSLYFADAPLGADSKQTLDKRFCIGPHCGAIYWDCNACEPRYYHNTMPNQGPWRDLTTYCDGLIDTGISRIPKDDPVPHDRPRYHGSVEAHLRLLKSGRVTIEKYDDPTVITGIIDWQSSSIEPAFWYADSVPDFASPVAHPSIANQLEPNSELCAKAFDVCTQFLVLKLSGPRLDVEDGLVAFRHELIETSLLWKELGLEGSCPFPTPTPEELASHQKEFRKFEAAHDLKNSLASLLDTASDGWVPLENWEATELAHRELFNGMLQATLDNESPQDDEPVKDERDLREIWPLDL</sequence>